<dbReference type="EMBL" id="CAAALY010272310">
    <property type="protein sequence ID" value="VEL42044.1"/>
    <property type="molecule type" value="Genomic_DNA"/>
</dbReference>
<evidence type="ECO:0000256" key="1">
    <source>
        <dbReference type="SAM" id="MobiDB-lite"/>
    </source>
</evidence>
<keyword evidence="3" id="KW-1185">Reference proteome</keyword>
<accession>A0A3S5CRE9</accession>
<evidence type="ECO:0000313" key="3">
    <source>
        <dbReference type="Proteomes" id="UP000784294"/>
    </source>
</evidence>
<sequence length="81" mass="9150">MARLIDDADFDAGEASWNVPPPRSDFGNDYAYNGLRCVTLSLPTNMTELRKQGQTTSIQRKVTATTRKDTPSWSSYFRLFA</sequence>
<name>A0A3S5CRE9_9PLAT</name>
<proteinExistence type="predicted"/>
<organism evidence="2 3">
    <name type="scientific">Protopolystoma xenopodis</name>
    <dbReference type="NCBI Taxonomy" id="117903"/>
    <lineage>
        <taxon>Eukaryota</taxon>
        <taxon>Metazoa</taxon>
        <taxon>Spiralia</taxon>
        <taxon>Lophotrochozoa</taxon>
        <taxon>Platyhelminthes</taxon>
        <taxon>Monogenea</taxon>
        <taxon>Polyopisthocotylea</taxon>
        <taxon>Polystomatidea</taxon>
        <taxon>Polystomatidae</taxon>
        <taxon>Protopolystoma</taxon>
    </lineage>
</organism>
<comment type="caution">
    <text evidence="2">The sequence shown here is derived from an EMBL/GenBank/DDBJ whole genome shotgun (WGS) entry which is preliminary data.</text>
</comment>
<gene>
    <name evidence="2" type="ORF">PXEA_LOCUS35484</name>
</gene>
<evidence type="ECO:0000313" key="2">
    <source>
        <dbReference type="EMBL" id="VEL42044.1"/>
    </source>
</evidence>
<reference evidence="2" key="1">
    <citation type="submission" date="2018-11" db="EMBL/GenBank/DDBJ databases">
        <authorList>
            <consortium name="Pathogen Informatics"/>
        </authorList>
    </citation>
    <scope>NUCLEOTIDE SEQUENCE</scope>
</reference>
<feature type="region of interest" description="Disordered" evidence="1">
    <location>
        <begin position="1"/>
        <end position="24"/>
    </location>
</feature>
<protein>
    <submittedName>
        <fullName evidence="2">Uncharacterized protein</fullName>
    </submittedName>
</protein>
<dbReference type="AlphaFoldDB" id="A0A3S5CRE9"/>
<dbReference type="Proteomes" id="UP000784294">
    <property type="component" value="Unassembled WGS sequence"/>
</dbReference>